<dbReference type="Pfam" id="PF00620">
    <property type="entry name" value="RhoGAP"/>
    <property type="match status" value="1"/>
</dbReference>
<accession>A0A0L0HS59</accession>
<dbReference type="STRING" id="645134.A0A0L0HS59"/>
<sequence length="436" mass="48612">MFSGLTSSPGPQLDDNALRELVQNQIIREAGVDFESRPILVVYSCYLPNPKNANYDTLLSLLLQRLDQFVENDYVIVLFSAGTQYQPSWTWMFKAYASLGRKYRKNLKNLYIVHPSLWPKLIMQTMGAVVSPKFSRKVVWVYNLSKLGMVLPLKQLFIPDVVYQVDIKYSGGFSNSPTATIPSPTSESKSKVFGARLEDIMGENGEKGVPRVIRDCIRFILVNGIHVEGIFRRSPSSKLLQDAKAAYDRNDEHIDLEAFGGVHLACVLLKTFFRDLPEPVFPSSIYDVIRGITACQSEKEQLEYIKNAILPLLPYPTYMILRATLRLLHQVQLHASENLMTASNLTIVWSPNLVKSDNPLADFNICGMGAQGGGGGTMLKLCIERFVEVFEGEEPWEVVTGTQSEGTEDDGVASVVNTLQNSQVSISGDGGEKRSE</sequence>
<dbReference type="Gene3D" id="3.40.525.10">
    <property type="entry name" value="CRAL-TRIO lipid binding domain"/>
    <property type="match status" value="1"/>
</dbReference>
<dbReference type="PANTHER" id="PTHR45808">
    <property type="entry name" value="RHO GTPASE-ACTIVATING PROTEIN 68F"/>
    <property type="match status" value="1"/>
</dbReference>
<dbReference type="VEuPathDB" id="FungiDB:SPPG_01625"/>
<protein>
    <recommendedName>
        <fullName evidence="1">Rho-GAP domain-containing protein</fullName>
    </recommendedName>
</protein>
<dbReference type="CDD" id="cd00170">
    <property type="entry name" value="SEC14"/>
    <property type="match status" value="1"/>
</dbReference>
<dbReference type="CDD" id="cd00159">
    <property type="entry name" value="RhoGAP"/>
    <property type="match status" value="1"/>
</dbReference>
<keyword evidence="3" id="KW-1185">Reference proteome</keyword>
<dbReference type="GO" id="GO:0005096">
    <property type="term" value="F:GTPase activator activity"/>
    <property type="evidence" value="ECO:0007669"/>
    <property type="project" value="TreeGrafter"/>
</dbReference>
<reference evidence="2 3" key="1">
    <citation type="submission" date="2009-08" db="EMBL/GenBank/DDBJ databases">
        <title>The Genome Sequence of Spizellomyces punctatus strain DAOM BR117.</title>
        <authorList>
            <consortium name="The Broad Institute Genome Sequencing Platform"/>
            <person name="Russ C."/>
            <person name="Cuomo C."/>
            <person name="Shea T."/>
            <person name="Young S.K."/>
            <person name="Zeng Q."/>
            <person name="Koehrsen M."/>
            <person name="Haas B."/>
            <person name="Borodovsky M."/>
            <person name="Guigo R."/>
            <person name="Alvarado L."/>
            <person name="Berlin A."/>
            <person name="Bochicchio J."/>
            <person name="Borenstein D."/>
            <person name="Chapman S."/>
            <person name="Chen Z."/>
            <person name="Engels R."/>
            <person name="Freedman E."/>
            <person name="Gellesch M."/>
            <person name="Goldberg J."/>
            <person name="Griggs A."/>
            <person name="Gujja S."/>
            <person name="Heiman D."/>
            <person name="Hepburn T."/>
            <person name="Howarth C."/>
            <person name="Jen D."/>
            <person name="Larson L."/>
            <person name="Lewis B."/>
            <person name="Mehta T."/>
            <person name="Park D."/>
            <person name="Pearson M."/>
            <person name="Roberts A."/>
            <person name="Saif S."/>
            <person name="Shenoy N."/>
            <person name="Sisk P."/>
            <person name="Stolte C."/>
            <person name="Sykes S."/>
            <person name="Thomson T."/>
            <person name="Walk T."/>
            <person name="White J."/>
            <person name="Yandava C."/>
            <person name="Burger G."/>
            <person name="Gray M.W."/>
            <person name="Holland P.W.H."/>
            <person name="King N."/>
            <person name="Lang F.B.F."/>
            <person name="Roger A.J."/>
            <person name="Ruiz-Trillo I."/>
            <person name="Lander E."/>
            <person name="Nusbaum C."/>
        </authorList>
    </citation>
    <scope>NUCLEOTIDE SEQUENCE [LARGE SCALE GENOMIC DNA]</scope>
    <source>
        <strain evidence="2 3">DAOM BR117</strain>
    </source>
</reference>
<dbReference type="InterPro" id="IPR008936">
    <property type="entry name" value="Rho_GTPase_activation_prot"/>
</dbReference>
<proteinExistence type="predicted"/>
<dbReference type="RefSeq" id="XP_016612230.1">
    <property type="nucleotide sequence ID" value="XM_016749943.1"/>
</dbReference>
<dbReference type="AlphaFoldDB" id="A0A0L0HS59"/>
<dbReference type="Proteomes" id="UP000053201">
    <property type="component" value="Unassembled WGS sequence"/>
</dbReference>
<gene>
    <name evidence="2" type="ORF">SPPG_01625</name>
</gene>
<dbReference type="GO" id="GO:0005737">
    <property type="term" value="C:cytoplasm"/>
    <property type="evidence" value="ECO:0007669"/>
    <property type="project" value="TreeGrafter"/>
</dbReference>
<dbReference type="Gene3D" id="1.10.555.10">
    <property type="entry name" value="Rho GTPase activation protein"/>
    <property type="match status" value="1"/>
</dbReference>
<organism evidence="2 3">
    <name type="scientific">Spizellomyces punctatus (strain DAOM BR117)</name>
    <dbReference type="NCBI Taxonomy" id="645134"/>
    <lineage>
        <taxon>Eukaryota</taxon>
        <taxon>Fungi</taxon>
        <taxon>Fungi incertae sedis</taxon>
        <taxon>Chytridiomycota</taxon>
        <taxon>Chytridiomycota incertae sedis</taxon>
        <taxon>Chytridiomycetes</taxon>
        <taxon>Spizellomycetales</taxon>
        <taxon>Spizellomycetaceae</taxon>
        <taxon>Spizellomyces</taxon>
    </lineage>
</organism>
<dbReference type="InterPro" id="IPR000198">
    <property type="entry name" value="RhoGAP_dom"/>
</dbReference>
<dbReference type="PROSITE" id="PS50238">
    <property type="entry name" value="RHOGAP"/>
    <property type="match status" value="1"/>
</dbReference>
<evidence type="ECO:0000313" key="2">
    <source>
        <dbReference type="EMBL" id="KND04191.1"/>
    </source>
</evidence>
<dbReference type="Pfam" id="PF13716">
    <property type="entry name" value="CRAL_TRIO_2"/>
    <property type="match status" value="1"/>
</dbReference>
<dbReference type="eggNOG" id="KOG4406">
    <property type="taxonomic scope" value="Eukaryota"/>
</dbReference>
<dbReference type="InParanoid" id="A0A0L0HS59"/>
<dbReference type="FunCoup" id="A0A0L0HS59">
    <property type="interactions" value="337"/>
</dbReference>
<dbReference type="GeneID" id="27685276"/>
<name>A0A0L0HS59_SPIPD</name>
<dbReference type="OrthoDB" id="19923at2759"/>
<dbReference type="OMA" id="SHNPDCD"/>
<dbReference type="InterPro" id="IPR036865">
    <property type="entry name" value="CRAL-TRIO_dom_sf"/>
</dbReference>
<dbReference type="SUPFAM" id="SSF48350">
    <property type="entry name" value="GTPase activation domain, GAP"/>
    <property type="match status" value="1"/>
</dbReference>
<dbReference type="EMBL" id="KQ257451">
    <property type="protein sequence ID" value="KND04191.1"/>
    <property type="molecule type" value="Genomic_DNA"/>
</dbReference>
<dbReference type="PANTHER" id="PTHR45808:SF2">
    <property type="entry name" value="RHO GTPASE-ACTIVATING PROTEIN 68F"/>
    <property type="match status" value="1"/>
</dbReference>
<feature type="domain" description="Rho-GAP" evidence="1">
    <location>
        <begin position="195"/>
        <end position="390"/>
    </location>
</feature>
<dbReference type="SMART" id="SM00324">
    <property type="entry name" value="RhoGAP"/>
    <property type="match status" value="1"/>
</dbReference>
<evidence type="ECO:0000313" key="3">
    <source>
        <dbReference type="Proteomes" id="UP000053201"/>
    </source>
</evidence>
<dbReference type="GO" id="GO:0007264">
    <property type="term" value="P:small GTPase-mediated signal transduction"/>
    <property type="evidence" value="ECO:0007669"/>
    <property type="project" value="TreeGrafter"/>
</dbReference>
<dbReference type="SUPFAM" id="SSF52087">
    <property type="entry name" value="CRAL/TRIO domain"/>
    <property type="match status" value="1"/>
</dbReference>
<evidence type="ECO:0000259" key="1">
    <source>
        <dbReference type="PROSITE" id="PS50238"/>
    </source>
</evidence>
<dbReference type="InterPro" id="IPR001251">
    <property type="entry name" value="CRAL-TRIO_dom"/>
</dbReference>